<gene>
    <name evidence="6" type="ORF">P4U43_03385</name>
</gene>
<dbReference type="SMART" id="SM00248">
    <property type="entry name" value="ANK"/>
    <property type="match status" value="4"/>
</dbReference>
<dbReference type="Gene3D" id="1.25.40.20">
    <property type="entry name" value="Ankyrin repeat-containing domain"/>
    <property type="match status" value="1"/>
</dbReference>
<dbReference type="InterPro" id="IPR002110">
    <property type="entry name" value="Ankyrin_rpt"/>
</dbReference>
<dbReference type="PANTHER" id="PTHR24171">
    <property type="entry name" value="ANKYRIN REPEAT DOMAIN-CONTAINING PROTEIN 39-RELATED"/>
    <property type="match status" value="1"/>
</dbReference>
<evidence type="ECO:0000256" key="3">
    <source>
        <dbReference type="PROSITE-ProRule" id="PRU00023"/>
    </source>
</evidence>
<dbReference type="Pfam" id="PF12796">
    <property type="entry name" value="Ank_2"/>
    <property type="match status" value="1"/>
</dbReference>
<organism evidence="6 7">
    <name type="scientific">Arthrobacter vasquezii</name>
    <dbReference type="NCBI Taxonomy" id="2977629"/>
    <lineage>
        <taxon>Bacteria</taxon>
        <taxon>Bacillati</taxon>
        <taxon>Actinomycetota</taxon>
        <taxon>Actinomycetes</taxon>
        <taxon>Micrococcales</taxon>
        <taxon>Micrococcaceae</taxon>
        <taxon>Arthrobacter</taxon>
    </lineage>
</organism>
<dbReference type="PROSITE" id="PS50297">
    <property type="entry name" value="ANK_REP_REGION"/>
    <property type="match status" value="1"/>
</dbReference>
<name>A0ABT6CRY3_9MICC</name>
<dbReference type="SUPFAM" id="SSF48403">
    <property type="entry name" value="Ankyrin repeat"/>
    <property type="match status" value="1"/>
</dbReference>
<feature type="chain" id="PRO_5045093559" evidence="5">
    <location>
        <begin position="24"/>
        <end position="246"/>
    </location>
</feature>
<evidence type="ECO:0000256" key="2">
    <source>
        <dbReference type="ARBA" id="ARBA00023043"/>
    </source>
</evidence>
<keyword evidence="5" id="KW-0732">Signal</keyword>
<comment type="caution">
    <text evidence="6">The sequence shown here is derived from an EMBL/GenBank/DDBJ whole genome shotgun (WGS) entry which is preliminary data.</text>
</comment>
<keyword evidence="2 3" id="KW-0040">ANK repeat</keyword>
<dbReference type="EMBL" id="JAROKN010000004">
    <property type="protein sequence ID" value="MDF9276829.1"/>
    <property type="molecule type" value="Genomic_DNA"/>
</dbReference>
<feature type="region of interest" description="Disordered" evidence="4">
    <location>
        <begin position="24"/>
        <end position="75"/>
    </location>
</feature>
<evidence type="ECO:0000313" key="6">
    <source>
        <dbReference type="EMBL" id="MDF9276829.1"/>
    </source>
</evidence>
<evidence type="ECO:0000256" key="5">
    <source>
        <dbReference type="SAM" id="SignalP"/>
    </source>
</evidence>
<feature type="compositionally biased region" description="Low complexity" evidence="4">
    <location>
        <begin position="27"/>
        <end position="61"/>
    </location>
</feature>
<evidence type="ECO:0000256" key="4">
    <source>
        <dbReference type="SAM" id="MobiDB-lite"/>
    </source>
</evidence>
<keyword evidence="7" id="KW-1185">Reference proteome</keyword>
<protein>
    <submittedName>
        <fullName evidence="6">Ankyrin repeat domain-containing protein</fullName>
    </submittedName>
</protein>
<dbReference type="PROSITE" id="PS50088">
    <property type="entry name" value="ANK_REPEAT"/>
    <property type="match status" value="2"/>
</dbReference>
<feature type="signal peptide" evidence="5">
    <location>
        <begin position="1"/>
        <end position="23"/>
    </location>
</feature>
<feature type="repeat" description="ANK" evidence="3">
    <location>
        <begin position="115"/>
        <end position="147"/>
    </location>
</feature>
<dbReference type="InterPro" id="IPR036770">
    <property type="entry name" value="Ankyrin_rpt-contain_sf"/>
</dbReference>
<dbReference type="Proteomes" id="UP001220456">
    <property type="component" value="Unassembled WGS sequence"/>
</dbReference>
<feature type="repeat" description="ANK" evidence="3">
    <location>
        <begin position="148"/>
        <end position="180"/>
    </location>
</feature>
<reference evidence="6 7" key="1">
    <citation type="journal article" date="2023" name="Int. J. Syst. Evol. Microbiol.">
        <title>Arthrobacter vasquezii sp. nov., isolated from a soil sample from Union Glacier, Antarctica.</title>
        <authorList>
            <person name="Valenzuela-Ibaceta F."/>
            <person name="Carrasco V."/>
            <person name="Lagos-Moraga S."/>
            <person name="Dietz-Vargas C."/>
            <person name="Navarro C.A."/>
            <person name="Perez-Donoso J.M."/>
        </authorList>
    </citation>
    <scope>NUCLEOTIDE SEQUENCE [LARGE SCALE GENOMIC DNA]</scope>
    <source>
        <strain evidence="6 7">EH-1B-1</strain>
    </source>
</reference>
<dbReference type="PROSITE" id="PS51257">
    <property type="entry name" value="PROKAR_LIPOPROTEIN"/>
    <property type="match status" value="1"/>
</dbReference>
<sequence>MRASVPATVLGLLLLLTGCTGNGGEVTGQTQQTPSGSASSPSPSSSPSTSSTSPGAVESAPELPPSSPPATSRSLAPEEQIALNQNLIDAAWENDVAEASRLIESGADVNYEDETQQSAFLIAASEGYLELLELTLSNGADVHALDSFNGTALIRAAERGHADVVRRLLETDVDVNHVNNLGWTALNEAIIFGDGSPRYVETVQLLVDDGADVRSPSQGDGLTPLQQATSLGFEEVAAVLRTAVEQ</sequence>
<accession>A0ABT6CRY3</accession>
<keyword evidence="1" id="KW-0677">Repeat</keyword>
<proteinExistence type="predicted"/>
<evidence type="ECO:0000313" key="7">
    <source>
        <dbReference type="Proteomes" id="UP001220456"/>
    </source>
</evidence>
<evidence type="ECO:0000256" key="1">
    <source>
        <dbReference type="ARBA" id="ARBA00022737"/>
    </source>
</evidence>